<dbReference type="Pfam" id="PF12706">
    <property type="entry name" value="Lactamase_B_2"/>
    <property type="match status" value="1"/>
</dbReference>
<dbReference type="InterPro" id="IPR036866">
    <property type="entry name" value="RibonucZ/Hydroxyglut_hydro"/>
</dbReference>
<dbReference type="OrthoDB" id="40950at2157"/>
<evidence type="ECO:0000259" key="1">
    <source>
        <dbReference type="Pfam" id="PF12706"/>
    </source>
</evidence>
<dbReference type="Proteomes" id="UP000005270">
    <property type="component" value="Chromosome"/>
</dbReference>
<accession>I3TEG4</accession>
<protein>
    <submittedName>
        <fullName evidence="2">Exonuclease of the beta-lactamase fold involved in RNA processing-like protein</fullName>
    </submittedName>
</protein>
<keyword evidence="2" id="KW-0540">Nuclease</keyword>
<feature type="domain" description="Metallo-beta-lactamase" evidence="1">
    <location>
        <begin position="44"/>
        <end position="174"/>
    </location>
</feature>
<evidence type="ECO:0000313" key="3">
    <source>
        <dbReference type="Proteomes" id="UP000005270"/>
    </source>
</evidence>
<dbReference type="STRING" id="1184251.TCELL_0728"/>
<gene>
    <name evidence="2" type="ordered locus">TCELL_0728</name>
</gene>
<dbReference type="InterPro" id="IPR001279">
    <property type="entry name" value="Metallo-B-lactamas"/>
</dbReference>
<dbReference type="Gene3D" id="3.60.15.10">
    <property type="entry name" value="Ribonuclease Z/Hydroxyacylglutathione hydrolase-like"/>
    <property type="match status" value="1"/>
</dbReference>
<dbReference type="EMBL" id="CP003531">
    <property type="protein sequence ID" value="AFK51152.1"/>
    <property type="molecule type" value="Genomic_DNA"/>
</dbReference>
<dbReference type="GeneID" id="13013043"/>
<dbReference type="SUPFAM" id="SSF56281">
    <property type="entry name" value="Metallo-hydrolase/oxidoreductase"/>
    <property type="match status" value="1"/>
</dbReference>
<dbReference type="GO" id="GO:0006303">
    <property type="term" value="P:double-strand break repair via nonhomologous end joining"/>
    <property type="evidence" value="ECO:0007669"/>
    <property type="project" value="TreeGrafter"/>
</dbReference>
<dbReference type="GO" id="GO:0036297">
    <property type="term" value="P:interstrand cross-link repair"/>
    <property type="evidence" value="ECO:0007669"/>
    <property type="project" value="TreeGrafter"/>
</dbReference>
<dbReference type="GO" id="GO:0003684">
    <property type="term" value="F:damaged DNA binding"/>
    <property type="evidence" value="ECO:0007669"/>
    <property type="project" value="TreeGrafter"/>
</dbReference>
<dbReference type="GO" id="GO:0035312">
    <property type="term" value="F:5'-3' DNA exonuclease activity"/>
    <property type="evidence" value="ECO:0007669"/>
    <property type="project" value="TreeGrafter"/>
</dbReference>
<dbReference type="HOGENOM" id="CLU_050517_0_0_2"/>
<keyword evidence="3" id="KW-1185">Reference proteome</keyword>
<keyword evidence="2" id="KW-0378">Hydrolase</keyword>
<evidence type="ECO:0000313" key="2">
    <source>
        <dbReference type="EMBL" id="AFK51152.1"/>
    </source>
</evidence>
<dbReference type="InParanoid" id="I3TEG4"/>
<dbReference type="AlphaFoldDB" id="I3TEG4"/>
<sequence length="355" mass="40627">MSSGREEKLVEWLFKNVGIEKETRAITVGKYFAIDGYSPRPIRVVTHIHSDHTVGLADSLRVSSYIVGTPLTLDLLEELAIHGSGLHSLFKAKRRPLGYGEKLEYQGSSITLVENAHTFGASSVLIELEGHRVGYTGDVKLGNNTRVMRDLDVLVIESTYGSPRYRRPFKHSVEEILVDTVRYGLRKYGRVHVYGYHGKLQEAMHLLRRNGVEEPFLMPERVYRATRVLEKHGVKIGEYYRERDGDGFERYVVFRHFNQAKYRRIDGSTLNIVMTGWEFENPARQVDEHTWVIALSDHGDFDDLVAYVEMSSPRVVVVDASRNGEPYELARELFRRGYVTFVMPSTGENWVAGTR</sequence>
<dbReference type="RefSeq" id="WP_014737402.1">
    <property type="nucleotide sequence ID" value="NC_017954.1"/>
</dbReference>
<keyword evidence="2" id="KW-0269">Exonuclease</keyword>
<dbReference type="eggNOG" id="arCOG00545">
    <property type="taxonomic scope" value="Archaea"/>
</dbReference>
<dbReference type="PANTHER" id="PTHR23240">
    <property type="entry name" value="DNA CROSS-LINK REPAIR PROTEIN PSO2/SNM1-RELATED"/>
    <property type="match status" value="1"/>
</dbReference>
<proteinExistence type="predicted"/>
<dbReference type="KEGG" id="thg:TCELL_0728"/>
<organism evidence="2 3">
    <name type="scientific">Thermogladius calderae (strain DSM 22663 / VKM B-2946 / 1633)</name>
    <dbReference type="NCBI Taxonomy" id="1184251"/>
    <lineage>
        <taxon>Archaea</taxon>
        <taxon>Thermoproteota</taxon>
        <taxon>Thermoprotei</taxon>
        <taxon>Desulfurococcales</taxon>
        <taxon>Desulfurococcaceae</taxon>
        <taxon>Thermogladius</taxon>
    </lineage>
</organism>
<name>I3TEG4_THEC1</name>
<reference evidence="2 3" key="1">
    <citation type="journal article" date="2012" name="J. Bacteriol.">
        <title>Complete genome sequence of the hyperthermophilic cellulolytic Crenarchaeon 'Thermogladius cellulolyticus' 1633.</title>
        <authorList>
            <person name="Mardanov A.V."/>
            <person name="Kochetkova T.V."/>
            <person name="Beletsky A.V."/>
            <person name="Bonch-Osmolovskaya E.A."/>
            <person name="Ravin N.V."/>
            <person name="Skryabin K.G."/>
        </authorList>
    </citation>
    <scope>NUCLEOTIDE SEQUENCE [LARGE SCALE GENOMIC DNA]</scope>
    <source>
        <strain evidence="3">DSM 22663 / VKM B-2946 / 1633</strain>
    </source>
</reference>